<feature type="compositionally biased region" description="Gly residues" evidence="1">
    <location>
        <begin position="284"/>
        <end position="322"/>
    </location>
</feature>
<dbReference type="EMBL" id="JBHLZF010000002">
    <property type="protein sequence ID" value="MFB9897511.1"/>
    <property type="molecule type" value="Genomic_DNA"/>
</dbReference>
<feature type="compositionally biased region" description="Polar residues" evidence="1">
    <location>
        <begin position="259"/>
        <end position="277"/>
    </location>
</feature>
<feature type="signal peptide" evidence="2">
    <location>
        <begin position="1"/>
        <end position="20"/>
    </location>
</feature>
<evidence type="ECO:0000256" key="1">
    <source>
        <dbReference type="SAM" id="MobiDB-lite"/>
    </source>
</evidence>
<reference evidence="3 4" key="1">
    <citation type="submission" date="2024-09" db="EMBL/GenBank/DDBJ databases">
        <authorList>
            <person name="Sun Q."/>
            <person name="Mori K."/>
        </authorList>
    </citation>
    <scope>NUCLEOTIDE SEQUENCE [LARGE SCALE GENOMIC DNA]</scope>
    <source>
        <strain evidence="3 4">ATCC 51272</strain>
    </source>
</reference>
<evidence type="ECO:0000256" key="2">
    <source>
        <dbReference type="SAM" id="SignalP"/>
    </source>
</evidence>
<sequence>MKKLLFLLAVAGAMPLQMQAQDDDLYFTPDKAAKAVRSHIADDAPAYYRGSRRSIDEYNRAGRFRSYYQKIGSDSLGNDIITFQAGRGVYPDSSYIDTAYVYPGSARFDDDEDYAYTRRMSFWDDYYGPWYAGFGYGPWRYGWYGGWYSPWRYGYAGWYDPWYYGWYNPWYYGYAGWYGPYYGGWYGWGYWGWPRGGYAVVPGGNPRGFTGNRNWTFGGRNAGAGSGRFGRSAGINGNGPTSSYTSRSSRNRSFGGRTPSRQMPTYNDQGSFGRSTRSMSSPSFGGGNMGGGSFGGARSSGGGFGGGHSSGGGGGHFGGGRR</sequence>
<proteinExistence type="predicted"/>
<accession>A0ABV5ZJG1</accession>
<evidence type="ECO:0000313" key="3">
    <source>
        <dbReference type="EMBL" id="MFB9897511.1"/>
    </source>
</evidence>
<protein>
    <submittedName>
        <fullName evidence="3">Uncharacterized protein</fullName>
    </submittedName>
</protein>
<dbReference type="RefSeq" id="WP_027952627.1">
    <property type="nucleotide sequence ID" value="NZ_JADU01000026.1"/>
</dbReference>
<dbReference type="Proteomes" id="UP001589688">
    <property type="component" value="Unassembled WGS sequence"/>
</dbReference>
<keyword evidence="4" id="KW-1185">Reference proteome</keyword>
<comment type="caution">
    <text evidence="3">The sequence shown here is derived from an EMBL/GenBank/DDBJ whole genome shotgun (WGS) entry which is preliminary data.</text>
</comment>
<name>A0ABV5ZJG1_9BACT</name>
<gene>
    <name evidence="3" type="ORF">ACFFK8_06815</name>
</gene>
<feature type="compositionally biased region" description="Low complexity" evidence="1">
    <location>
        <begin position="241"/>
        <end position="257"/>
    </location>
</feature>
<feature type="region of interest" description="Disordered" evidence="1">
    <location>
        <begin position="227"/>
        <end position="322"/>
    </location>
</feature>
<feature type="chain" id="PRO_5046515736" evidence="2">
    <location>
        <begin position="21"/>
        <end position="322"/>
    </location>
</feature>
<evidence type="ECO:0000313" key="4">
    <source>
        <dbReference type="Proteomes" id="UP001589688"/>
    </source>
</evidence>
<organism evidence="3 4">
    <name type="scientific">Hallella seregens ATCC 51272</name>
    <dbReference type="NCBI Taxonomy" id="1336250"/>
    <lineage>
        <taxon>Bacteria</taxon>
        <taxon>Pseudomonadati</taxon>
        <taxon>Bacteroidota</taxon>
        <taxon>Bacteroidia</taxon>
        <taxon>Bacteroidales</taxon>
        <taxon>Prevotellaceae</taxon>
        <taxon>Hallella</taxon>
    </lineage>
</organism>
<keyword evidence="2" id="KW-0732">Signal</keyword>